<accession>A0AC59YD41</accession>
<name>A0AC59YD41_RANTA</name>
<dbReference type="Proteomes" id="UP001162501">
    <property type="component" value="Chromosome 13"/>
</dbReference>
<evidence type="ECO:0000313" key="2">
    <source>
        <dbReference type="Proteomes" id="UP001162501"/>
    </source>
</evidence>
<protein>
    <submittedName>
        <fullName evidence="1">Uncharacterized protein</fullName>
    </submittedName>
</protein>
<reference evidence="1" key="2">
    <citation type="submission" date="2025-03" db="EMBL/GenBank/DDBJ databases">
        <authorList>
            <consortium name="ELIXIR-Norway"/>
            <consortium name="Elixir Norway"/>
        </authorList>
    </citation>
    <scope>NUCLEOTIDE SEQUENCE</scope>
</reference>
<gene>
    <name evidence="1" type="ORF">MRATA1EN22A_LOCUS4626</name>
</gene>
<evidence type="ECO:0000313" key="1">
    <source>
        <dbReference type="EMBL" id="CAM9587841.1"/>
    </source>
</evidence>
<reference evidence="1" key="1">
    <citation type="submission" date="2023-05" db="EMBL/GenBank/DDBJ databases">
        <authorList>
            <consortium name="ELIXIR-Norway"/>
        </authorList>
    </citation>
    <scope>NUCLEOTIDE SEQUENCE</scope>
</reference>
<sequence>MVCLSQLLYYSALIGPFLFFFSLLKFSLCSSFLFSSSVSTFMIIILIYLLARLLFSFSLVLFLRFCLVFHLEDVPLSLIFQILCVYFYVLCRFVTSPNLEEVVLCSCPLGQAQGSLPATRARS</sequence>
<organism evidence="1 2">
    <name type="scientific">Rangifer tarandus platyrhynchus</name>
    <name type="common">Svalbard reindeer</name>
    <dbReference type="NCBI Taxonomy" id="3082113"/>
    <lineage>
        <taxon>Eukaryota</taxon>
        <taxon>Metazoa</taxon>
        <taxon>Chordata</taxon>
        <taxon>Craniata</taxon>
        <taxon>Vertebrata</taxon>
        <taxon>Euteleostomi</taxon>
        <taxon>Mammalia</taxon>
        <taxon>Eutheria</taxon>
        <taxon>Laurasiatheria</taxon>
        <taxon>Artiodactyla</taxon>
        <taxon>Ruminantia</taxon>
        <taxon>Pecora</taxon>
        <taxon>Cervidae</taxon>
        <taxon>Odocoileinae</taxon>
        <taxon>Rangifer</taxon>
    </lineage>
</organism>
<dbReference type="EMBL" id="OX596097">
    <property type="protein sequence ID" value="CAM9587841.1"/>
    <property type="molecule type" value="Genomic_DNA"/>
</dbReference>
<proteinExistence type="predicted"/>